<dbReference type="Proteomes" id="UP000000719">
    <property type="component" value="Chromosome"/>
</dbReference>
<dbReference type="SUPFAM" id="SSF46689">
    <property type="entry name" value="Homeodomain-like"/>
    <property type="match status" value="1"/>
</dbReference>
<feature type="domain" description="HTH tetR-type" evidence="3">
    <location>
        <begin position="4"/>
        <end position="64"/>
    </location>
</feature>
<evidence type="ECO:0000256" key="2">
    <source>
        <dbReference type="PROSITE-ProRule" id="PRU00335"/>
    </source>
</evidence>
<dbReference type="PROSITE" id="PS50977">
    <property type="entry name" value="HTH_TETR_2"/>
    <property type="match status" value="1"/>
</dbReference>
<keyword evidence="5" id="KW-1185">Reference proteome</keyword>
<dbReference type="InterPro" id="IPR050624">
    <property type="entry name" value="HTH-type_Tx_Regulator"/>
</dbReference>
<dbReference type="Gene3D" id="1.10.357.10">
    <property type="entry name" value="Tetracycline Repressor, domain 2"/>
    <property type="match status" value="1"/>
</dbReference>
<dbReference type="HOGENOM" id="CLU_069356_27_3_9"/>
<dbReference type="AlphaFoldDB" id="B8CXT4"/>
<dbReference type="OrthoDB" id="9780824at2"/>
<dbReference type="Pfam" id="PF00440">
    <property type="entry name" value="TetR_N"/>
    <property type="match status" value="1"/>
</dbReference>
<evidence type="ECO:0000313" key="5">
    <source>
        <dbReference type="Proteomes" id="UP000000719"/>
    </source>
</evidence>
<evidence type="ECO:0000313" key="4">
    <source>
        <dbReference type="EMBL" id="ACL70103.1"/>
    </source>
</evidence>
<dbReference type="EMBL" id="CP001098">
    <property type="protein sequence ID" value="ACL70103.1"/>
    <property type="molecule type" value="Genomic_DNA"/>
</dbReference>
<dbReference type="InterPro" id="IPR001647">
    <property type="entry name" value="HTH_TetR"/>
</dbReference>
<proteinExistence type="predicted"/>
<gene>
    <name evidence="4" type="ordered locus">Hore_13530</name>
</gene>
<dbReference type="PANTHER" id="PTHR43479">
    <property type="entry name" value="ACREF/ENVCD OPERON REPRESSOR-RELATED"/>
    <property type="match status" value="1"/>
</dbReference>
<dbReference type="InterPro" id="IPR009057">
    <property type="entry name" value="Homeodomain-like_sf"/>
</dbReference>
<sequence length="186" mass="21670">MSKEKTSKAILTAALKLFSKKGYSNVTTKEISEKAGVNEVTIFRHFKSKEKLFEEVFEQFIFKPNIPDVNALNNKNPKEFLLCMAHSLYEIFKYNLSLIKIELKNEETSIDKMRLPLDKFANEIKDIIIDYLKKNKEINISQPDIFTINFLSAVWGLFMNNHIIRPFKPAIDFNTCIEKLITDLLE</sequence>
<accession>B8CXT4</accession>
<protein>
    <submittedName>
        <fullName evidence="4">Transcriptional regulator, TetR family</fullName>
    </submittedName>
</protein>
<keyword evidence="1 2" id="KW-0238">DNA-binding</keyword>
<dbReference type="PRINTS" id="PR00455">
    <property type="entry name" value="HTHTETR"/>
</dbReference>
<dbReference type="eggNOG" id="COG1309">
    <property type="taxonomic scope" value="Bacteria"/>
</dbReference>
<dbReference type="STRING" id="373903.Hore_13530"/>
<dbReference type="PANTHER" id="PTHR43479:SF11">
    <property type="entry name" value="ACREF_ENVCD OPERON REPRESSOR-RELATED"/>
    <property type="match status" value="1"/>
</dbReference>
<organism evidence="4 5">
    <name type="scientific">Halothermothrix orenii (strain H 168 / OCM 544 / DSM 9562)</name>
    <dbReference type="NCBI Taxonomy" id="373903"/>
    <lineage>
        <taxon>Bacteria</taxon>
        <taxon>Bacillati</taxon>
        <taxon>Bacillota</taxon>
        <taxon>Clostridia</taxon>
        <taxon>Halanaerobiales</taxon>
        <taxon>Halothermotrichaceae</taxon>
        <taxon>Halothermothrix</taxon>
    </lineage>
</organism>
<dbReference type="GO" id="GO:0003677">
    <property type="term" value="F:DNA binding"/>
    <property type="evidence" value="ECO:0007669"/>
    <property type="project" value="UniProtKB-UniRule"/>
</dbReference>
<reference evidence="4 5" key="1">
    <citation type="journal article" date="2009" name="PLoS ONE">
        <title>Genome analysis of the anaerobic thermohalophilic bacterium Halothermothrix orenii.</title>
        <authorList>
            <person name="Mavromatis K."/>
            <person name="Ivanova N."/>
            <person name="Anderson I."/>
            <person name="Lykidis A."/>
            <person name="Hooper S.D."/>
            <person name="Sun H."/>
            <person name="Kunin V."/>
            <person name="Lapidus A."/>
            <person name="Hugenholtz P."/>
            <person name="Patel B."/>
            <person name="Kyrpides N.C."/>
        </authorList>
    </citation>
    <scope>NUCLEOTIDE SEQUENCE [LARGE SCALE GENOMIC DNA]</scope>
    <source>
        <strain evidence="5">H 168 / OCM 544 / DSM 9562</strain>
    </source>
</reference>
<dbReference type="KEGG" id="hor:Hore_13530"/>
<feature type="DNA-binding region" description="H-T-H motif" evidence="2">
    <location>
        <begin position="27"/>
        <end position="46"/>
    </location>
</feature>
<dbReference type="RefSeq" id="WP_012636287.1">
    <property type="nucleotide sequence ID" value="NC_011899.1"/>
</dbReference>
<evidence type="ECO:0000256" key="1">
    <source>
        <dbReference type="ARBA" id="ARBA00023125"/>
    </source>
</evidence>
<name>B8CXT4_HALOH</name>
<evidence type="ECO:0000259" key="3">
    <source>
        <dbReference type="PROSITE" id="PS50977"/>
    </source>
</evidence>